<evidence type="ECO:0000313" key="6">
    <source>
        <dbReference type="EMBL" id="HIR59981.1"/>
    </source>
</evidence>
<dbReference type="Gene3D" id="1.10.150.320">
    <property type="entry name" value="Photosystem II 12 kDa extrinsic protein"/>
    <property type="match status" value="1"/>
</dbReference>
<keyword evidence="3" id="KW-0408">Iron</keyword>
<dbReference type="InterPro" id="IPR023874">
    <property type="entry name" value="DNA_rSAM_put"/>
</dbReference>
<evidence type="ECO:0000259" key="5">
    <source>
        <dbReference type="SMART" id="SM00278"/>
    </source>
</evidence>
<sequence>MELLQKLSILADAAKYDVACTSSGADKTPVPGGTGSAAAAGICHTFTADGRCVSLLKVLLSNACIHDCRYCLNRRSNDVPRATFTAGELAELTMQFYRRNYIEGLFLSSGVVRDADYTVEQMIRVLRILREKYRFCGYIHAKAIPGADPRLIWQLGLLADRLSVNIELPSAGSLRKLAPGKSREMILLPMRQIGETIAENREDIVRYRHAPRFAPAGQSTQMIVGASPEPDRQILHLAESLYQKYGLKRVFFSAYIPLNDDPALPGKGTPPPLLREHRLYQADWLLRFYGFTAGELLDERHPDFDPLLDPKESWAVAHPEFFPVEVNSAPQEALLRVPGIGPRSARRILEARRCGSLDFAALKRTGAVIRRAQYFVTCRGKHLLPPAFSPDSVRLALISREKNPPAQMMLPGMEKALRRAE</sequence>
<accession>A0A9D1DVW9</accession>
<dbReference type="Proteomes" id="UP000824241">
    <property type="component" value="Unassembled WGS sequence"/>
</dbReference>
<dbReference type="AlphaFoldDB" id="A0A9D1DVW9"/>
<dbReference type="SUPFAM" id="SSF102114">
    <property type="entry name" value="Radical SAM enzymes"/>
    <property type="match status" value="1"/>
</dbReference>
<dbReference type="PANTHER" id="PTHR21180">
    <property type="entry name" value="ENDONUCLEASE/EXONUCLEASE/PHOSPHATASE FAMILY DOMAIN-CONTAINING PROTEIN 1"/>
    <property type="match status" value="1"/>
</dbReference>
<evidence type="ECO:0000256" key="1">
    <source>
        <dbReference type="ARBA" id="ARBA00022691"/>
    </source>
</evidence>
<dbReference type="GO" id="GO:0006281">
    <property type="term" value="P:DNA repair"/>
    <property type="evidence" value="ECO:0007669"/>
    <property type="project" value="InterPro"/>
</dbReference>
<dbReference type="SFLD" id="SFLDS00029">
    <property type="entry name" value="Radical_SAM"/>
    <property type="match status" value="1"/>
</dbReference>
<dbReference type="EMBL" id="DVHA01000006">
    <property type="protein sequence ID" value="HIR59981.1"/>
    <property type="molecule type" value="Genomic_DNA"/>
</dbReference>
<dbReference type="GO" id="GO:0003824">
    <property type="term" value="F:catalytic activity"/>
    <property type="evidence" value="ECO:0007669"/>
    <property type="project" value="InterPro"/>
</dbReference>
<evidence type="ECO:0000256" key="2">
    <source>
        <dbReference type="ARBA" id="ARBA00022723"/>
    </source>
</evidence>
<dbReference type="NCBIfam" id="TIGR03916">
    <property type="entry name" value="rSAM_link_UDG"/>
    <property type="match status" value="1"/>
</dbReference>
<dbReference type="InterPro" id="IPR003583">
    <property type="entry name" value="Hlx-hairpin-Hlx_DNA-bd_motif"/>
</dbReference>
<evidence type="ECO:0000256" key="3">
    <source>
        <dbReference type="ARBA" id="ARBA00023004"/>
    </source>
</evidence>
<dbReference type="SFLD" id="SFLDG01102">
    <property type="entry name" value="Uncharacterised_Radical_SAM_Su"/>
    <property type="match status" value="1"/>
</dbReference>
<dbReference type="InterPro" id="IPR013785">
    <property type="entry name" value="Aldolase_TIM"/>
</dbReference>
<dbReference type="InterPro" id="IPR007197">
    <property type="entry name" value="rSAM"/>
</dbReference>
<dbReference type="InterPro" id="IPR058240">
    <property type="entry name" value="rSAM_sf"/>
</dbReference>
<dbReference type="GO" id="GO:0046872">
    <property type="term" value="F:metal ion binding"/>
    <property type="evidence" value="ECO:0007669"/>
    <property type="project" value="UniProtKB-KW"/>
</dbReference>
<dbReference type="GO" id="GO:0003677">
    <property type="term" value="F:DNA binding"/>
    <property type="evidence" value="ECO:0007669"/>
    <property type="project" value="InterPro"/>
</dbReference>
<dbReference type="SMART" id="SM00278">
    <property type="entry name" value="HhH1"/>
    <property type="match status" value="1"/>
</dbReference>
<protein>
    <submittedName>
        <fullName evidence="6">DNA modification/repair radical SAM protein</fullName>
    </submittedName>
</protein>
<evidence type="ECO:0000313" key="7">
    <source>
        <dbReference type="Proteomes" id="UP000824241"/>
    </source>
</evidence>
<comment type="caution">
    <text evidence="6">The sequence shown here is derived from an EMBL/GenBank/DDBJ whole genome shotgun (WGS) entry which is preliminary data.</text>
</comment>
<dbReference type="SUPFAM" id="SSF47781">
    <property type="entry name" value="RuvA domain 2-like"/>
    <property type="match status" value="1"/>
</dbReference>
<keyword evidence="1" id="KW-0949">S-adenosyl-L-methionine</keyword>
<dbReference type="PANTHER" id="PTHR21180:SF9">
    <property type="entry name" value="TYPE II SECRETION SYSTEM PROTEIN K"/>
    <property type="match status" value="1"/>
</dbReference>
<dbReference type="CDD" id="cd01335">
    <property type="entry name" value="Radical_SAM"/>
    <property type="match status" value="1"/>
</dbReference>
<dbReference type="GO" id="GO:0051536">
    <property type="term" value="F:iron-sulfur cluster binding"/>
    <property type="evidence" value="ECO:0007669"/>
    <property type="project" value="UniProtKB-KW"/>
</dbReference>
<gene>
    <name evidence="6" type="ORF">IAB37_00170</name>
</gene>
<keyword evidence="2" id="KW-0479">Metal-binding</keyword>
<keyword evidence="4" id="KW-0411">Iron-sulfur</keyword>
<evidence type="ECO:0000256" key="4">
    <source>
        <dbReference type="ARBA" id="ARBA00023014"/>
    </source>
</evidence>
<dbReference type="InterPro" id="IPR010994">
    <property type="entry name" value="RuvA_2-like"/>
</dbReference>
<proteinExistence type="predicted"/>
<name>A0A9D1DVW9_9FIRM</name>
<dbReference type="Gene3D" id="3.20.20.70">
    <property type="entry name" value="Aldolase class I"/>
    <property type="match status" value="1"/>
</dbReference>
<reference evidence="6" key="2">
    <citation type="journal article" date="2021" name="PeerJ">
        <title>Extensive microbial diversity within the chicken gut microbiome revealed by metagenomics and culture.</title>
        <authorList>
            <person name="Gilroy R."/>
            <person name="Ravi A."/>
            <person name="Getino M."/>
            <person name="Pursley I."/>
            <person name="Horton D.L."/>
            <person name="Alikhan N.F."/>
            <person name="Baker D."/>
            <person name="Gharbi K."/>
            <person name="Hall N."/>
            <person name="Watson M."/>
            <person name="Adriaenssens E.M."/>
            <person name="Foster-Nyarko E."/>
            <person name="Jarju S."/>
            <person name="Secka A."/>
            <person name="Antonio M."/>
            <person name="Oren A."/>
            <person name="Chaudhuri R.R."/>
            <person name="La Ragione R."/>
            <person name="Hildebrand F."/>
            <person name="Pallen M.J."/>
        </authorList>
    </citation>
    <scope>NUCLEOTIDE SEQUENCE</scope>
    <source>
        <strain evidence="6">CHK189-12415</strain>
    </source>
</reference>
<feature type="domain" description="Helix-hairpin-helix DNA-binding motif class 1" evidence="5">
    <location>
        <begin position="332"/>
        <end position="351"/>
    </location>
</feature>
<reference evidence="6" key="1">
    <citation type="submission" date="2020-10" db="EMBL/GenBank/DDBJ databases">
        <authorList>
            <person name="Gilroy R."/>
        </authorList>
    </citation>
    <scope>NUCLEOTIDE SEQUENCE</scope>
    <source>
        <strain evidence="6">CHK189-12415</strain>
    </source>
</reference>
<organism evidence="6 7">
    <name type="scientific">Candidatus Faecivivens stercoravium</name>
    <dbReference type="NCBI Taxonomy" id="2840803"/>
    <lineage>
        <taxon>Bacteria</taxon>
        <taxon>Bacillati</taxon>
        <taxon>Bacillota</taxon>
        <taxon>Clostridia</taxon>
        <taxon>Eubacteriales</taxon>
        <taxon>Oscillospiraceae</taxon>
        <taxon>Oscillospiraceae incertae sedis</taxon>
        <taxon>Candidatus Faecivivens</taxon>
    </lineage>
</organism>
<dbReference type="InterPro" id="IPR051675">
    <property type="entry name" value="Endo/Exo/Phosphatase_dom_1"/>
</dbReference>